<organism evidence="2 3">
    <name type="scientific">Prauserella endophytica</name>
    <dbReference type="NCBI Taxonomy" id="1592324"/>
    <lineage>
        <taxon>Bacteria</taxon>
        <taxon>Bacillati</taxon>
        <taxon>Actinomycetota</taxon>
        <taxon>Actinomycetes</taxon>
        <taxon>Pseudonocardiales</taxon>
        <taxon>Pseudonocardiaceae</taxon>
        <taxon>Prauserella</taxon>
        <taxon>Prauserella coralliicola group</taxon>
    </lineage>
</organism>
<dbReference type="InterPro" id="IPR010982">
    <property type="entry name" value="Lambda_DNA-bd_dom_sf"/>
</dbReference>
<dbReference type="PROSITE" id="PS50943">
    <property type="entry name" value="HTH_CROC1"/>
    <property type="match status" value="1"/>
</dbReference>
<dbReference type="SUPFAM" id="SSF47413">
    <property type="entry name" value="lambda repressor-like DNA-binding domains"/>
    <property type="match status" value="1"/>
</dbReference>
<dbReference type="SMART" id="SM00530">
    <property type="entry name" value="HTH_XRE"/>
    <property type="match status" value="1"/>
</dbReference>
<evidence type="ECO:0000313" key="3">
    <source>
        <dbReference type="Proteomes" id="UP000309992"/>
    </source>
</evidence>
<protein>
    <submittedName>
        <fullName evidence="2">Helix-turn-helix transcriptional regulator</fullName>
    </submittedName>
</protein>
<dbReference type="InterPro" id="IPR001387">
    <property type="entry name" value="Cro/C1-type_HTH"/>
</dbReference>
<dbReference type="Gene3D" id="1.10.260.40">
    <property type="entry name" value="lambda repressor-like DNA-binding domains"/>
    <property type="match status" value="1"/>
</dbReference>
<dbReference type="RefSeq" id="WP_112275413.1">
    <property type="nucleotide sequence ID" value="NZ_SWMS01000014.1"/>
</dbReference>
<proteinExistence type="predicted"/>
<name>A0ABY2RZU8_9PSEU</name>
<evidence type="ECO:0000259" key="1">
    <source>
        <dbReference type="PROSITE" id="PS50943"/>
    </source>
</evidence>
<reference evidence="2 3" key="1">
    <citation type="journal article" date="2015" name="Antonie Van Leeuwenhoek">
        <title>Prauserella endophytica sp. nov., an endophytic actinobacterium isolated from Tamarix taklamakanensis.</title>
        <authorList>
            <person name="Liu J.M."/>
            <person name="Habden X."/>
            <person name="Guo L."/>
            <person name="Tuo L."/>
            <person name="Jiang Z.K."/>
            <person name="Liu S.W."/>
            <person name="Liu X.F."/>
            <person name="Chen L."/>
            <person name="Li R.F."/>
            <person name="Zhang Y.Q."/>
            <person name="Sun C.H."/>
        </authorList>
    </citation>
    <scope>NUCLEOTIDE SEQUENCE [LARGE SCALE GENOMIC DNA]</scope>
    <source>
        <strain evidence="2 3">CGMCC 4.7182</strain>
    </source>
</reference>
<comment type="caution">
    <text evidence="2">The sequence shown here is derived from an EMBL/GenBank/DDBJ whole genome shotgun (WGS) entry which is preliminary data.</text>
</comment>
<dbReference type="CDD" id="cd00093">
    <property type="entry name" value="HTH_XRE"/>
    <property type="match status" value="1"/>
</dbReference>
<gene>
    <name evidence="2" type="ORF">FCN18_23610</name>
</gene>
<dbReference type="EMBL" id="SWMS01000014">
    <property type="protein sequence ID" value="TKG66904.1"/>
    <property type="molecule type" value="Genomic_DNA"/>
</dbReference>
<dbReference type="Proteomes" id="UP000309992">
    <property type="component" value="Unassembled WGS sequence"/>
</dbReference>
<keyword evidence="3" id="KW-1185">Reference proteome</keyword>
<feature type="domain" description="HTH cro/C1-type" evidence="1">
    <location>
        <begin position="25"/>
        <end position="79"/>
    </location>
</feature>
<evidence type="ECO:0000313" key="2">
    <source>
        <dbReference type="EMBL" id="TKG66904.1"/>
    </source>
</evidence>
<accession>A0ABY2RZU8</accession>
<sequence>MLRADPWRRTTRQRRADAQAVMRQLVAIRRRHRITQETVADRLATTRDVVSRWETCARQPRLGDLLGYVHAIGARITIVETPARPA</sequence>